<dbReference type="OrthoDB" id="7727629at2"/>
<dbReference type="STRING" id="74348.SAMN04488523_10691"/>
<dbReference type="EMBL" id="FOMW01000006">
    <property type="protein sequence ID" value="SFE28444.1"/>
    <property type="molecule type" value="Genomic_DNA"/>
</dbReference>
<dbReference type="AlphaFoldDB" id="A0A1I1Z9B4"/>
<evidence type="ECO:0000313" key="3">
    <source>
        <dbReference type="Proteomes" id="UP000198977"/>
    </source>
</evidence>
<organism evidence="2 3">
    <name type="scientific">Sulfitobacter brevis</name>
    <dbReference type="NCBI Taxonomy" id="74348"/>
    <lineage>
        <taxon>Bacteria</taxon>
        <taxon>Pseudomonadati</taxon>
        <taxon>Pseudomonadota</taxon>
        <taxon>Alphaproteobacteria</taxon>
        <taxon>Rhodobacterales</taxon>
        <taxon>Roseobacteraceae</taxon>
        <taxon>Sulfitobacter</taxon>
    </lineage>
</organism>
<evidence type="ECO:0000256" key="1">
    <source>
        <dbReference type="SAM" id="Phobius"/>
    </source>
</evidence>
<accession>A0A1I1Z9B4</accession>
<gene>
    <name evidence="2" type="ORF">SAMN04488523_10691</name>
</gene>
<sequence>MAMIGVLICWMAVCAWCGFTRRFGVFVLVLLVGLGLNMGWMVIGLAADPFEPHLIMALMAMALYGLVALGCGWLAGRLAQHWRASRVDPDD</sequence>
<keyword evidence="1" id="KW-1133">Transmembrane helix</keyword>
<reference evidence="2 3" key="1">
    <citation type="submission" date="2016-10" db="EMBL/GenBank/DDBJ databases">
        <authorList>
            <person name="de Groot N.N."/>
        </authorList>
    </citation>
    <scope>NUCLEOTIDE SEQUENCE [LARGE SCALE GENOMIC DNA]</scope>
    <source>
        <strain evidence="2 3">DSM 11443</strain>
    </source>
</reference>
<name>A0A1I1Z9B4_9RHOB</name>
<protein>
    <submittedName>
        <fullName evidence="2">Uncharacterized protein</fullName>
    </submittedName>
</protein>
<feature type="transmembrane region" description="Helical" evidence="1">
    <location>
        <begin position="25"/>
        <end position="47"/>
    </location>
</feature>
<proteinExistence type="predicted"/>
<keyword evidence="1" id="KW-0472">Membrane</keyword>
<keyword evidence="1" id="KW-0812">Transmembrane</keyword>
<keyword evidence="3" id="KW-1185">Reference proteome</keyword>
<dbReference type="Proteomes" id="UP000198977">
    <property type="component" value="Unassembled WGS sequence"/>
</dbReference>
<feature type="transmembrane region" description="Helical" evidence="1">
    <location>
        <begin position="54"/>
        <end position="75"/>
    </location>
</feature>
<evidence type="ECO:0000313" key="2">
    <source>
        <dbReference type="EMBL" id="SFE28444.1"/>
    </source>
</evidence>